<dbReference type="SUPFAM" id="SSF52833">
    <property type="entry name" value="Thioredoxin-like"/>
    <property type="match status" value="1"/>
</dbReference>
<dbReference type="PANTHER" id="PTHR45663:SF11">
    <property type="entry name" value="GEO12009P1"/>
    <property type="match status" value="1"/>
</dbReference>
<dbReference type="PROSITE" id="PS51352">
    <property type="entry name" value="THIOREDOXIN_2"/>
    <property type="match status" value="1"/>
</dbReference>
<dbReference type="GO" id="GO:0005737">
    <property type="term" value="C:cytoplasm"/>
    <property type="evidence" value="ECO:0007669"/>
    <property type="project" value="TreeGrafter"/>
</dbReference>
<dbReference type="InterPro" id="IPR036249">
    <property type="entry name" value="Thioredoxin-like_sf"/>
</dbReference>
<evidence type="ECO:0000259" key="1">
    <source>
        <dbReference type="PROSITE" id="PS51352"/>
    </source>
</evidence>
<dbReference type="OrthoDB" id="9790390at2"/>
<dbReference type="GO" id="GO:0015035">
    <property type="term" value="F:protein-disulfide reductase activity"/>
    <property type="evidence" value="ECO:0007669"/>
    <property type="project" value="TreeGrafter"/>
</dbReference>
<sequence>MSTENKPLIFEVSKNNFEDLVMHNSSHLPVLIEFMGIWSEPCIKTEYAISDLASEFFGKFIFAKIDIDEQDELKQQFSITNVPTLVVFKDGKEVQREEGELQAEELRILLKHYGVFRESDNIREQAREKHIAGDTQAAIILLTQAISSDPSNVRVALDMTQIFLDIGEIERAQSLFDRLPEVAQKLDIGVSIASQLNFKRLAQNTVGIAQLRAHILKSPNDYQAYFDLAVCLFSEHDIERGIEALFFIQENDAEFKDGAAKEMIGMVCNMLENTNLEQARVYRRRLANLISQ</sequence>
<protein>
    <submittedName>
        <fullName evidence="2">Thioredoxin domain-containing protein</fullName>
    </submittedName>
</protein>
<dbReference type="Pfam" id="PF00085">
    <property type="entry name" value="Thioredoxin"/>
    <property type="match status" value="1"/>
</dbReference>
<gene>
    <name evidence="2" type="ORF">BAZSYMA_ACONTIG00018_11</name>
</gene>
<dbReference type="PANTHER" id="PTHR45663">
    <property type="entry name" value="GEO12009P1"/>
    <property type="match status" value="1"/>
</dbReference>
<dbReference type="Gene3D" id="3.40.30.10">
    <property type="entry name" value="Glutaredoxin"/>
    <property type="match status" value="1"/>
</dbReference>
<evidence type="ECO:0000313" key="2">
    <source>
        <dbReference type="EMBL" id="SEH86428.1"/>
    </source>
</evidence>
<dbReference type="Pfam" id="PF14561">
    <property type="entry name" value="TPR_20"/>
    <property type="match status" value="1"/>
</dbReference>
<dbReference type="InterPro" id="IPR011990">
    <property type="entry name" value="TPR-like_helical_dom_sf"/>
</dbReference>
<dbReference type="Gene3D" id="1.25.40.10">
    <property type="entry name" value="Tetratricopeptide repeat domain"/>
    <property type="match status" value="2"/>
</dbReference>
<dbReference type="Proteomes" id="UP000198988">
    <property type="component" value="Unassembled WGS sequence"/>
</dbReference>
<dbReference type="Pfam" id="PF14559">
    <property type="entry name" value="TPR_19"/>
    <property type="match status" value="1"/>
</dbReference>
<name>A0A1H6LLY9_9GAMM</name>
<feature type="domain" description="Thioredoxin" evidence="1">
    <location>
        <begin position="1"/>
        <end position="115"/>
    </location>
</feature>
<dbReference type="RefSeq" id="WP_090716417.1">
    <property type="nucleotide sequence ID" value="NZ_CAESAP020000173.1"/>
</dbReference>
<dbReference type="SUPFAM" id="SSF48452">
    <property type="entry name" value="TPR-like"/>
    <property type="match status" value="1"/>
</dbReference>
<organism evidence="2 3">
    <name type="scientific">Bathymodiolus azoricus thioautotrophic gill symbiont</name>
    <dbReference type="NCBI Taxonomy" id="235205"/>
    <lineage>
        <taxon>Bacteria</taxon>
        <taxon>Pseudomonadati</taxon>
        <taxon>Pseudomonadota</taxon>
        <taxon>Gammaproteobacteria</taxon>
        <taxon>sulfur-oxidizing symbionts</taxon>
    </lineage>
</organism>
<accession>A0A1H6LLY9</accession>
<evidence type="ECO:0000313" key="3">
    <source>
        <dbReference type="Proteomes" id="UP000198988"/>
    </source>
</evidence>
<reference evidence="3" key="1">
    <citation type="submission" date="2016-06" db="EMBL/GenBank/DDBJ databases">
        <authorList>
            <person name="Petersen J."/>
            <person name="Sayavedra L."/>
        </authorList>
    </citation>
    <scope>NUCLEOTIDE SEQUENCE [LARGE SCALE GENOMIC DNA]</scope>
    <source>
        <strain evidence="3">BazSymA</strain>
    </source>
</reference>
<dbReference type="InterPro" id="IPR013766">
    <property type="entry name" value="Thioredoxin_domain"/>
</dbReference>
<dbReference type="GO" id="GO:0006950">
    <property type="term" value="P:response to stress"/>
    <property type="evidence" value="ECO:0007669"/>
    <property type="project" value="UniProtKB-ARBA"/>
</dbReference>
<dbReference type="CDD" id="cd02947">
    <property type="entry name" value="TRX_family"/>
    <property type="match status" value="1"/>
</dbReference>
<proteinExistence type="predicted"/>
<dbReference type="EMBL" id="CDSC02000272">
    <property type="protein sequence ID" value="SEH86428.1"/>
    <property type="molecule type" value="Genomic_DNA"/>
</dbReference>
<dbReference type="AlphaFoldDB" id="A0A1H6LLY9"/>